<dbReference type="Gene3D" id="2.30.30.40">
    <property type="entry name" value="SH3 Domains"/>
    <property type="match status" value="1"/>
</dbReference>
<dbReference type="SUPFAM" id="SSF50341">
    <property type="entry name" value="CheW-like"/>
    <property type="match status" value="1"/>
</dbReference>
<dbReference type="Proteomes" id="UP000753908">
    <property type="component" value="Unassembled WGS sequence"/>
</dbReference>
<dbReference type="GO" id="GO:0006935">
    <property type="term" value="P:chemotaxis"/>
    <property type="evidence" value="ECO:0007669"/>
    <property type="project" value="InterPro"/>
</dbReference>
<name>A0A951PM80_9CYAN</name>
<evidence type="ECO:0000313" key="3">
    <source>
        <dbReference type="Proteomes" id="UP000753908"/>
    </source>
</evidence>
<reference evidence="2" key="1">
    <citation type="submission" date="2021-05" db="EMBL/GenBank/DDBJ databases">
        <authorList>
            <person name="Pietrasiak N."/>
            <person name="Ward R."/>
            <person name="Stajich J.E."/>
            <person name="Kurbessoian T."/>
        </authorList>
    </citation>
    <scope>NUCLEOTIDE SEQUENCE</scope>
    <source>
        <strain evidence="2">CPER-KK1</strain>
    </source>
</reference>
<dbReference type="InterPro" id="IPR039315">
    <property type="entry name" value="CheW"/>
</dbReference>
<dbReference type="Gene3D" id="2.40.50.180">
    <property type="entry name" value="CheA-289, Domain 4"/>
    <property type="match status" value="1"/>
</dbReference>
<dbReference type="InterPro" id="IPR036061">
    <property type="entry name" value="CheW-like_dom_sf"/>
</dbReference>
<dbReference type="PANTHER" id="PTHR22617:SF43">
    <property type="entry name" value="PROTEIN PILI"/>
    <property type="match status" value="1"/>
</dbReference>
<proteinExistence type="predicted"/>
<dbReference type="InterPro" id="IPR002545">
    <property type="entry name" value="CheW-lke_dom"/>
</dbReference>
<gene>
    <name evidence="2" type="ORF">KME25_14170</name>
</gene>
<dbReference type="PROSITE" id="PS50851">
    <property type="entry name" value="CHEW"/>
    <property type="match status" value="1"/>
</dbReference>
<reference evidence="2" key="2">
    <citation type="journal article" date="2022" name="Microbiol. Resour. Announc.">
        <title>Metagenome Sequencing to Explore Phylogenomics of Terrestrial Cyanobacteria.</title>
        <authorList>
            <person name="Ward R.D."/>
            <person name="Stajich J.E."/>
            <person name="Johansen J.R."/>
            <person name="Huntemann M."/>
            <person name="Clum A."/>
            <person name="Foster B."/>
            <person name="Foster B."/>
            <person name="Roux S."/>
            <person name="Palaniappan K."/>
            <person name="Varghese N."/>
            <person name="Mukherjee S."/>
            <person name="Reddy T.B.K."/>
            <person name="Daum C."/>
            <person name="Copeland A."/>
            <person name="Chen I.A."/>
            <person name="Ivanova N.N."/>
            <person name="Kyrpides N.C."/>
            <person name="Shapiro N."/>
            <person name="Eloe-Fadrosh E.A."/>
            <person name="Pietrasiak N."/>
        </authorList>
    </citation>
    <scope>NUCLEOTIDE SEQUENCE</scope>
    <source>
        <strain evidence="2">CPER-KK1</strain>
    </source>
</reference>
<dbReference type="PANTHER" id="PTHR22617">
    <property type="entry name" value="CHEMOTAXIS SENSOR HISTIDINE KINASE-RELATED"/>
    <property type="match status" value="1"/>
</dbReference>
<protein>
    <submittedName>
        <fullName evidence="2">Chemotaxis protein CheW</fullName>
    </submittedName>
</protein>
<evidence type="ECO:0000259" key="1">
    <source>
        <dbReference type="PROSITE" id="PS50851"/>
    </source>
</evidence>
<dbReference type="Pfam" id="PF01584">
    <property type="entry name" value="CheW"/>
    <property type="match status" value="1"/>
</dbReference>
<organism evidence="2 3">
    <name type="scientific">Symplocastrum torsivum CPER-KK1</name>
    <dbReference type="NCBI Taxonomy" id="450513"/>
    <lineage>
        <taxon>Bacteria</taxon>
        <taxon>Bacillati</taxon>
        <taxon>Cyanobacteriota</taxon>
        <taxon>Cyanophyceae</taxon>
        <taxon>Oscillatoriophycideae</taxon>
        <taxon>Oscillatoriales</taxon>
        <taxon>Microcoleaceae</taxon>
        <taxon>Symplocastrum</taxon>
    </lineage>
</organism>
<accession>A0A951PM80</accession>
<comment type="caution">
    <text evidence="2">The sequence shown here is derived from an EMBL/GenBank/DDBJ whole genome shotgun (WGS) entry which is preliminary data.</text>
</comment>
<feature type="domain" description="CheW-like" evidence="1">
    <location>
        <begin position="1"/>
        <end position="143"/>
    </location>
</feature>
<dbReference type="GO" id="GO:0007165">
    <property type="term" value="P:signal transduction"/>
    <property type="evidence" value="ECO:0007669"/>
    <property type="project" value="InterPro"/>
</dbReference>
<evidence type="ECO:0000313" key="2">
    <source>
        <dbReference type="EMBL" id="MBW4545574.1"/>
    </source>
</evidence>
<dbReference type="EMBL" id="JAHHIF010000016">
    <property type="protein sequence ID" value="MBW4545574.1"/>
    <property type="molecule type" value="Genomic_DNA"/>
</dbReference>
<sequence length="151" mass="17070">MLMLVFYIGDDRYALAARQVVEVISLVELKKLARSPKYLAGLLNYRGKIIPVIDLCQLLSGSSYQPYLSTRIIIVNYAFHEEKLFLLGVIAERVTETLDLQETDLIEPDIKTSTGAYLAGILTDEQGMIQCIQVESLLSESQQRYLLPQLE</sequence>
<dbReference type="GO" id="GO:0005829">
    <property type="term" value="C:cytosol"/>
    <property type="evidence" value="ECO:0007669"/>
    <property type="project" value="TreeGrafter"/>
</dbReference>
<dbReference type="AlphaFoldDB" id="A0A951PM80"/>
<dbReference type="SMART" id="SM00260">
    <property type="entry name" value="CheW"/>
    <property type="match status" value="1"/>
</dbReference>